<accession>A0A6J4TXK4</accession>
<protein>
    <submittedName>
        <fullName evidence="2">Uncharacterized protein</fullName>
    </submittedName>
</protein>
<dbReference type="AlphaFoldDB" id="A0A6J4TXK4"/>
<proteinExistence type="predicted"/>
<evidence type="ECO:0000256" key="1">
    <source>
        <dbReference type="SAM" id="MobiDB-lite"/>
    </source>
</evidence>
<evidence type="ECO:0000313" key="2">
    <source>
        <dbReference type="EMBL" id="CAA9534895.1"/>
    </source>
</evidence>
<feature type="non-terminal residue" evidence="2">
    <location>
        <position position="1"/>
    </location>
</feature>
<name>A0A6J4TXK4_9BACT</name>
<gene>
    <name evidence="2" type="ORF">AVDCRST_MAG73-1287</name>
</gene>
<dbReference type="EMBL" id="CADCWE010000081">
    <property type="protein sequence ID" value="CAA9534895.1"/>
    <property type="molecule type" value="Genomic_DNA"/>
</dbReference>
<reference evidence="2" key="1">
    <citation type="submission" date="2020-02" db="EMBL/GenBank/DDBJ databases">
        <authorList>
            <person name="Meier V. D."/>
        </authorList>
    </citation>
    <scope>NUCLEOTIDE SEQUENCE</scope>
    <source>
        <strain evidence="2">AVDCRST_MAG73</strain>
    </source>
</reference>
<organism evidence="2">
    <name type="scientific">uncultured Thermomicrobiales bacterium</name>
    <dbReference type="NCBI Taxonomy" id="1645740"/>
    <lineage>
        <taxon>Bacteria</taxon>
        <taxon>Pseudomonadati</taxon>
        <taxon>Thermomicrobiota</taxon>
        <taxon>Thermomicrobia</taxon>
        <taxon>Thermomicrobiales</taxon>
        <taxon>environmental samples</taxon>
    </lineage>
</organism>
<feature type="compositionally biased region" description="Basic residues" evidence="1">
    <location>
        <begin position="12"/>
        <end position="32"/>
    </location>
</feature>
<sequence>GGALLAVPVARRPLRGHRRRSRRRSASGRQRARQAALLPRGWPVSPL</sequence>
<feature type="non-terminal residue" evidence="2">
    <location>
        <position position="47"/>
    </location>
</feature>
<feature type="region of interest" description="Disordered" evidence="1">
    <location>
        <begin position="1"/>
        <end position="47"/>
    </location>
</feature>